<evidence type="ECO:0000313" key="1">
    <source>
        <dbReference type="EMBL" id="APD19305.1"/>
    </source>
</evidence>
<gene>
    <name evidence="1" type="ORF">SEA_TAPTIC_79</name>
</gene>
<organism evidence="1 2">
    <name type="scientific">Mycobacterium phage Taptic</name>
    <dbReference type="NCBI Taxonomy" id="1920305"/>
    <lineage>
        <taxon>Viruses</taxon>
        <taxon>Duplodnaviria</taxon>
        <taxon>Heunggongvirae</taxon>
        <taxon>Uroviricota</taxon>
        <taxon>Caudoviricetes</taxon>
        <taxon>Northamptonvirus</taxon>
        <taxon>Northamptonvirus taptic</taxon>
    </lineage>
</organism>
<keyword evidence="2" id="KW-1185">Reference proteome</keyword>
<dbReference type="EMBL" id="KY130461">
    <property type="protein sequence ID" value="APD19305.1"/>
    <property type="molecule type" value="Genomic_DNA"/>
</dbReference>
<dbReference type="Proteomes" id="UP000225735">
    <property type="component" value="Segment"/>
</dbReference>
<protein>
    <submittedName>
        <fullName evidence="1">Uncharacterized protein</fullName>
    </submittedName>
</protein>
<name>A0A1J0MDX7_9CAUD</name>
<reference evidence="1 2" key="1">
    <citation type="submission" date="2016-11" db="EMBL/GenBank/DDBJ databases">
        <authorList>
            <person name="Seier E.R."/>
            <person name="Hipwell C.M."/>
            <person name="Kelliher A.B."/>
            <person name="Lando N.A."/>
            <person name="Tsaousis B.E."/>
            <person name="Esposito E.C."/>
            <person name="Heckman E.L."/>
            <person name="Mageeney C.M."/>
            <person name="Kenna M.A."/>
            <person name="Ware V.C."/>
            <person name="Garlena R.A."/>
            <person name="Russell D.A."/>
            <person name="Pope W.H."/>
            <person name="Jacobs-Sera D."/>
            <person name="Hendrix R.W."/>
            <person name="Hatfull G.F."/>
        </authorList>
    </citation>
    <scope>NUCLEOTIDE SEQUENCE [LARGE SCALE GENOMIC DNA]</scope>
</reference>
<evidence type="ECO:0000313" key="2">
    <source>
        <dbReference type="Proteomes" id="UP000225735"/>
    </source>
</evidence>
<sequence length="160" mass="18205">MATRNEQKRRELVHALFTTAVEGGITYWADIDEYRWSVPGSEPQVEDVDGFVAKVLPSEGEWGVFDDEDKASLTIDRAVVERGLERWIEWLTTGKRNSLGAACEPGSDKEWRRDPYSPSGRYWRQFLGDLQAQNWDAVDYDADIADAIVQLGLFDKVVYG</sequence>
<proteinExistence type="predicted"/>
<accession>A0A1J0MDX7</accession>